<evidence type="ECO:0000313" key="2">
    <source>
        <dbReference type="Proteomes" id="UP001430356"/>
    </source>
</evidence>
<dbReference type="AlphaFoldDB" id="A0AAW0EXK3"/>
<organism evidence="1 2">
    <name type="scientific">Novymonas esmeraldas</name>
    <dbReference type="NCBI Taxonomy" id="1808958"/>
    <lineage>
        <taxon>Eukaryota</taxon>
        <taxon>Discoba</taxon>
        <taxon>Euglenozoa</taxon>
        <taxon>Kinetoplastea</taxon>
        <taxon>Metakinetoplastina</taxon>
        <taxon>Trypanosomatida</taxon>
        <taxon>Trypanosomatidae</taxon>
        <taxon>Novymonas</taxon>
    </lineage>
</organism>
<sequence length="325" mass="36966">MKNGGVGGGAANRELTRSLYRRVLKLVSVAEQPHTQRIMQTRWVEFVPSQVWIERGDELRHIARRSFEAPFTPAAVANAFTFLKEARDSLFSIWVLAEWERVEAQEHWDLYDGMVLMSAALYGARAGCDTHQSFESSIKDYQVCIRSYVQGIARAVQQRMEVSALEAGHVEDLTKFVEIVREASALERRDATPEDFSLLSVLQTRCASEYVLNIVLLLVLRALNIHSTLVGANLAFRWVRVMPRNNAPTIFASWSYGAMPRQDVERLIRTADAQWYYSVPWDSLQRKSVVCALLRRQLGCLKEPLDAVGKKVKSTCKEQILFLLS</sequence>
<keyword evidence="2" id="KW-1185">Reference proteome</keyword>
<proteinExistence type="predicted"/>
<accession>A0AAW0EXK3</accession>
<gene>
    <name evidence="1" type="ORF">NESM_000733300</name>
</gene>
<dbReference type="EMBL" id="JAECZO010000120">
    <property type="protein sequence ID" value="KAK7197802.1"/>
    <property type="molecule type" value="Genomic_DNA"/>
</dbReference>
<evidence type="ECO:0000313" key="1">
    <source>
        <dbReference type="EMBL" id="KAK7197802.1"/>
    </source>
</evidence>
<reference evidence="1 2" key="1">
    <citation type="journal article" date="2021" name="MBio">
        <title>A New Model Trypanosomatid, Novymonas esmeraldas: Genomic Perception of Its 'Candidatus Pandoraea novymonadis' Endosymbiont.</title>
        <authorList>
            <person name="Zakharova A."/>
            <person name="Saura A."/>
            <person name="Butenko A."/>
            <person name="Podesvova L."/>
            <person name="Warmusova S."/>
            <person name="Kostygov A.Y."/>
            <person name="Nenarokova A."/>
            <person name="Lukes J."/>
            <person name="Opperdoes F.R."/>
            <person name="Yurchenko V."/>
        </authorList>
    </citation>
    <scope>NUCLEOTIDE SEQUENCE [LARGE SCALE GENOMIC DNA]</scope>
    <source>
        <strain evidence="1 2">E262AT.01</strain>
    </source>
</reference>
<name>A0AAW0EXK3_9TRYP</name>
<dbReference type="Proteomes" id="UP001430356">
    <property type="component" value="Unassembled WGS sequence"/>
</dbReference>
<comment type="caution">
    <text evidence="1">The sequence shown here is derived from an EMBL/GenBank/DDBJ whole genome shotgun (WGS) entry which is preliminary data.</text>
</comment>
<protein>
    <submittedName>
        <fullName evidence="1">Uncharacterized protein</fullName>
    </submittedName>
</protein>